<dbReference type="PANTHER" id="PTHR45999">
    <property type="entry name" value="UNC-13-4A, ISOFORM B"/>
    <property type="match status" value="1"/>
</dbReference>
<protein>
    <submittedName>
        <fullName evidence="8">BAI1-associated 3-like</fullName>
    </submittedName>
</protein>
<sequence length="361" mass="42392">MFNDVLTELTKVSSSSIEISNLLSHTNRIWKLIHWPDFVGSQMFFVEIVDSLSKAIIKYASQIKDSNVKTQNSQCNVNFSTNQSNSYQKFGSELDYFQRLVITANNLEKVRDTFRAFYHDLEFDKYQSQAEKQDKIQLFEINKAHLEIMVNNTCEALVQALEQSLEIIVANKILKELDQHMFYLFESPESASAKESISRLVEYLDTSFRIYEPIAFKSNFNLFLRIQWIQLLDQIECDLEKDKSRSPVFFAKIYDCLDILVDFFSSGNQGLETDFLQSVEKFRQLKKYLNYSRMDTQKLIITYYQEMVDYQNSQRYCDNGKLICRACFHSKDEILAIEILKCKNLLPMDQNGLSDPYHKKK</sequence>
<name>A0A3M7QE70_BRAPC</name>
<accession>A0A3M7QE70</accession>
<dbReference type="GO" id="GO:0005768">
    <property type="term" value="C:endosome"/>
    <property type="evidence" value="ECO:0007669"/>
    <property type="project" value="UniProtKB-SubCell"/>
</dbReference>
<dbReference type="EMBL" id="REGN01006377">
    <property type="protein sequence ID" value="RNA09726.1"/>
    <property type="molecule type" value="Genomic_DNA"/>
</dbReference>
<feature type="domain" description="MHD2" evidence="7">
    <location>
        <begin position="194"/>
        <end position="303"/>
    </location>
</feature>
<evidence type="ECO:0000256" key="2">
    <source>
        <dbReference type="ARBA" id="ARBA00004496"/>
    </source>
</evidence>
<dbReference type="InterPro" id="IPR052095">
    <property type="entry name" value="UNC-13_domain"/>
</dbReference>
<keyword evidence="3" id="KW-0268">Exocytosis</keyword>
<dbReference type="PROSITE" id="PS51258">
    <property type="entry name" value="MHD1"/>
    <property type="match status" value="1"/>
</dbReference>
<keyword evidence="4" id="KW-0963">Cytoplasm</keyword>
<dbReference type="OrthoDB" id="7976202at2759"/>
<dbReference type="GO" id="GO:0099503">
    <property type="term" value="C:secretory vesicle"/>
    <property type="evidence" value="ECO:0007669"/>
    <property type="project" value="TreeGrafter"/>
</dbReference>
<dbReference type="Gene3D" id="2.60.40.150">
    <property type="entry name" value="C2 domain"/>
    <property type="match status" value="1"/>
</dbReference>
<dbReference type="GO" id="GO:0006887">
    <property type="term" value="P:exocytosis"/>
    <property type="evidence" value="ECO:0007669"/>
    <property type="project" value="UniProtKB-KW"/>
</dbReference>
<dbReference type="PANTHER" id="PTHR45999:SF4">
    <property type="entry name" value="UNC-13-4A, ISOFORM B"/>
    <property type="match status" value="1"/>
</dbReference>
<feature type="domain" description="MHD1" evidence="6">
    <location>
        <begin position="1"/>
        <end position="63"/>
    </location>
</feature>
<evidence type="ECO:0000256" key="1">
    <source>
        <dbReference type="ARBA" id="ARBA00004177"/>
    </source>
</evidence>
<evidence type="ECO:0000259" key="7">
    <source>
        <dbReference type="PROSITE" id="PS51259"/>
    </source>
</evidence>
<dbReference type="Gene3D" id="1.10.357.50">
    <property type="match status" value="1"/>
</dbReference>
<dbReference type="InterPro" id="IPR035892">
    <property type="entry name" value="C2_domain_sf"/>
</dbReference>
<comment type="caution">
    <text evidence="8">The sequence shown here is derived from an EMBL/GenBank/DDBJ whole genome shotgun (WGS) entry which is preliminary data.</text>
</comment>
<keyword evidence="5" id="KW-0967">Endosome</keyword>
<evidence type="ECO:0000256" key="4">
    <source>
        <dbReference type="ARBA" id="ARBA00022490"/>
    </source>
</evidence>
<organism evidence="8 9">
    <name type="scientific">Brachionus plicatilis</name>
    <name type="common">Marine rotifer</name>
    <name type="synonym">Brachionus muelleri</name>
    <dbReference type="NCBI Taxonomy" id="10195"/>
    <lineage>
        <taxon>Eukaryota</taxon>
        <taxon>Metazoa</taxon>
        <taxon>Spiralia</taxon>
        <taxon>Gnathifera</taxon>
        <taxon>Rotifera</taxon>
        <taxon>Eurotatoria</taxon>
        <taxon>Monogononta</taxon>
        <taxon>Pseudotrocha</taxon>
        <taxon>Ploima</taxon>
        <taxon>Brachionidae</taxon>
        <taxon>Brachionus</taxon>
    </lineage>
</organism>
<evidence type="ECO:0000313" key="9">
    <source>
        <dbReference type="Proteomes" id="UP000276133"/>
    </source>
</evidence>
<comment type="subcellular location">
    <subcellularLocation>
        <location evidence="2">Cytoplasm</location>
    </subcellularLocation>
    <subcellularLocation>
        <location evidence="1">Endosome</location>
    </subcellularLocation>
</comment>
<keyword evidence="9" id="KW-1185">Reference proteome</keyword>
<dbReference type="AlphaFoldDB" id="A0A3M7QE70"/>
<dbReference type="Proteomes" id="UP000276133">
    <property type="component" value="Unassembled WGS sequence"/>
</dbReference>
<dbReference type="SUPFAM" id="SSF49562">
    <property type="entry name" value="C2 domain (Calcium/lipid-binding domain, CaLB)"/>
    <property type="match status" value="1"/>
</dbReference>
<gene>
    <name evidence="8" type="ORF">BpHYR1_051808</name>
</gene>
<dbReference type="InterPro" id="IPR014772">
    <property type="entry name" value="Munc13_dom-2"/>
</dbReference>
<reference evidence="8 9" key="1">
    <citation type="journal article" date="2018" name="Sci. Rep.">
        <title>Genomic signatures of local adaptation to the degree of environmental predictability in rotifers.</title>
        <authorList>
            <person name="Franch-Gras L."/>
            <person name="Hahn C."/>
            <person name="Garcia-Roger E.M."/>
            <person name="Carmona M.J."/>
            <person name="Serra M."/>
            <person name="Gomez A."/>
        </authorList>
    </citation>
    <scope>NUCLEOTIDE SEQUENCE [LARGE SCALE GENOMIC DNA]</scope>
    <source>
        <strain evidence="8">HYR1</strain>
    </source>
</reference>
<evidence type="ECO:0000313" key="8">
    <source>
        <dbReference type="EMBL" id="RNA09726.1"/>
    </source>
</evidence>
<evidence type="ECO:0000256" key="5">
    <source>
        <dbReference type="ARBA" id="ARBA00022753"/>
    </source>
</evidence>
<evidence type="ECO:0000256" key="3">
    <source>
        <dbReference type="ARBA" id="ARBA00022483"/>
    </source>
</evidence>
<dbReference type="InterPro" id="IPR014770">
    <property type="entry name" value="Munc13_1"/>
</dbReference>
<dbReference type="PROSITE" id="PS51259">
    <property type="entry name" value="MHD2"/>
    <property type="match status" value="1"/>
</dbReference>
<proteinExistence type="predicted"/>
<evidence type="ECO:0000259" key="6">
    <source>
        <dbReference type="PROSITE" id="PS51258"/>
    </source>
</evidence>